<dbReference type="CDD" id="cd00098">
    <property type="entry name" value="IgC1"/>
    <property type="match status" value="1"/>
</dbReference>
<dbReference type="Ensembl" id="ENSSLDT00000010160.1">
    <property type="protein sequence ID" value="ENSSLDP00000009810.1"/>
    <property type="gene ID" value="ENSSLDG00000007819.1"/>
</dbReference>
<dbReference type="SMART" id="SM00407">
    <property type="entry name" value="IGc1"/>
    <property type="match status" value="1"/>
</dbReference>
<protein>
    <recommendedName>
        <fullName evidence="2">Ig-like domain-containing protein</fullName>
    </recommendedName>
</protein>
<evidence type="ECO:0000259" key="2">
    <source>
        <dbReference type="PROSITE" id="PS50835"/>
    </source>
</evidence>
<evidence type="ECO:0000256" key="1">
    <source>
        <dbReference type="ARBA" id="ARBA00023319"/>
    </source>
</evidence>
<dbReference type="AlphaFoldDB" id="A0A3B4X0W0"/>
<accession>A0A3B4X0W0</accession>
<dbReference type="InterPro" id="IPR013783">
    <property type="entry name" value="Ig-like_fold"/>
</dbReference>
<dbReference type="PROSITE" id="PS50835">
    <property type="entry name" value="IG_LIKE"/>
    <property type="match status" value="1"/>
</dbReference>
<dbReference type="InterPro" id="IPR036179">
    <property type="entry name" value="Ig-like_dom_sf"/>
</dbReference>
<dbReference type="STRING" id="1841481.ENSSLDP00000009810"/>
<organism evidence="3 4">
    <name type="scientific">Seriola lalandi dorsalis</name>
    <dbReference type="NCBI Taxonomy" id="1841481"/>
    <lineage>
        <taxon>Eukaryota</taxon>
        <taxon>Metazoa</taxon>
        <taxon>Chordata</taxon>
        <taxon>Craniata</taxon>
        <taxon>Vertebrata</taxon>
        <taxon>Euteleostomi</taxon>
        <taxon>Actinopterygii</taxon>
        <taxon>Neopterygii</taxon>
        <taxon>Teleostei</taxon>
        <taxon>Neoteleostei</taxon>
        <taxon>Acanthomorphata</taxon>
        <taxon>Carangaria</taxon>
        <taxon>Carangiformes</taxon>
        <taxon>Carangidae</taxon>
        <taxon>Seriola</taxon>
    </lineage>
</organism>
<sequence>MNTVRPTNAGLGFKATLLQGTNELVCLVFGFSPATINITWYDGPKESLDYNTSEPHRGQNGKFSIQSYLRLSQGNWLRGKVITCRVMHVNTTLSLNISKPGTSSSTDPSSYTLKISCQVATYFIH</sequence>
<proteinExistence type="predicted"/>
<keyword evidence="4" id="KW-1185">Reference proteome</keyword>
<evidence type="ECO:0000313" key="3">
    <source>
        <dbReference type="Ensembl" id="ENSSLDP00000009810.1"/>
    </source>
</evidence>
<feature type="domain" description="Ig-like" evidence="2">
    <location>
        <begin position="6"/>
        <end position="98"/>
    </location>
</feature>
<dbReference type="InterPro" id="IPR003597">
    <property type="entry name" value="Ig_C1-set"/>
</dbReference>
<evidence type="ECO:0000313" key="4">
    <source>
        <dbReference type="Proteomes" id="UP000261360"/>
    </source>
</evidence>
<dbReference type="SUPFAM" id="SSF48726">
    <property type="entry name" value="Immunoglobulin"/>
    <property type="match status" value="1"/>
</dbReference>
<dbReference type="PANTHER" id="PTHR23411">
    <property type="entry name" value="TAPASIN"/>
    <property type="match status" value="1"/>
</dbReference>
<dbReference type="Proteomes" id="UP000261360">
    <property type="component" value="Unplaced"/>
</dbReference>
<dbReference type="InterPro" id="IPR050380">
    <property type="entry name" value="Immune_Resp_Modulators"/>
</dbReference>
<reference evidence="3" key="2">
    <citation type="submission" date="2025-09" db="UniProtKB">
        <authorList>
            <consortium name="Ensembl"/>
        </authorList>
    </citation>
    <scope>IDENTIFICATION</scope>
</reference>
<dbReference type="InterPro" id="IPR007110">
    <property type="entry name" value="Ig-like_dom"/>
</dbReference>
<dbReference type="GeneTree" id="ENSGT01030000234901"/>
<dbReference type="Gene3D" id="2.60.40.10">
    <property type="entry name" value="Immunoglobulins"/>
    <property type="match status" value="1"/>
</dbReference>
<reference evidence="3" key="1">
    <citation type="submission" date="2025-08" db="UniProtKB">
        <authorList>
            <consortium name="Ensembl"/>
        </authorList>
    </citation>
    <scope>IDENTIFICATION</scope>
</reference>
<dbReference type="Pfam" id="PF07654">
    <property type="entry name" value="C1-set"/>
    <property type="match status" value="1"/>
</dbReference>
<name>A0A3B4X0W0_SERLL</name>
<keyword evidence="1" id="KW-0393">Immunoglobulin domain</keyword>